<reference evidence="2 3" key="1">
    <citation type="submission" date="2017-03" db="EMBL/GenBank/DDBJ databases">
        <title>Genome sequence of Sphingomonas dokdonensis DSM 21029.</title>
        <authorList>
            <person name="Poehlein A."/>
            <person name="Wuebbeler J.H."/>
            <person name="Steinbuechel A."/>
            <person name="Daniel R."/>
        </authorList>
    </citation>
    <scope>NUCLEOTIDE SEQUENCE [LARGE SCALE GENOMIC DNA]</scope>
    <source>
        <strain evidence="2 3">DSM 21029</strain>
    </source>
</reference>
<feature type="region of interest" description="Disordered" evidence="1">
    <location>
        <begin position="1"/>
        <end position="60"/>
    </location>
</feature>
<dbReference type="AlphaFoldDB" id="A0A245ZID6"/>
<accession>A0A245ZID6</accession>
<proteinExistence type="predicted"/>
<organism evidence="2 3">
    <name type="scientific">Sphingomonas dokdonensis</name>
    <dbReference type="NCBI Taxonomy" id="344880"/>
    <lineage>
        <taxon>Bacteria</taxon>
        <taxon>Pseudomonadati</taxon>
        <taxon>Pseudomonadota</taxon>
        <taxon>Alphaproteobacteria</taxon>
        <taxon>Sphingomonadales</taxon>
        <taxon>Sphingomonadaceae</taxon>
        <taxon>Sphingomonas</taxon>
    </lineage>
</organism>
<gene>
    <name evidence="2" type="ORF">SPDO_25000</name>
</gene>
<feature type="compositionally biased region" description="Low complexity" evidence="1">
    <location>
        <begin position="40"/>
        <end position="49"/>
    </location>
</feature>
<feature type="compositionally biased region" description="Basic and acidic residues" evidence="1">
    <location>
        <begin position="50"/>
        <end position="60"/>
    </location>
</feature>
<evidence type="ECO:0000313" key="2">
    <source>
        <dbReference type="EMBL" id="OWK29510.1"/>
    </source>
</evidence>
<keyword evidence="3" id="KW-1185">Reference proteome</keyword>
<feature type="compositionally biased region" description="Basic and acidic residues" evidence="1">
    <location>
        <begin position="8"/>
        <end position="17"/>
    </location>
</feature>
<dbReference type="RefSeq" id="WP_088367794.1">
    <property type="nucleotide sequence ID" value="NZ_NBBI01000004.1"/>
</dbReference>
<protein>
    <submittedName>
        <fullName evidence="2">Uncharacterized protein</fullName>
    </submittedName>
</protein>
<evidence type="ECO:0000313" key="3">
    <source>
        <dbReference type="Proteomes" id="UP000197290"/>
    </source>
</evidence>
<dbReference type="EMBL" id="NBBI01000004">
    <property type="protein sequence ID" value="OWK29510.1"/>
    <property type="molecule type" value="Genomic_DNA"/>
</dbReference>
<name>A0A245ZID6_9SPHN</name>
<evidence type="ECO:0000256" key="1">
    <source>
        <dbReference type="SAM" id="MobiDB-lite"/>
    </source>
</evidence>
<dbReference type="OrthoDB" id="7574906at2"/>
<dbReference type="Proteomes" id="UP000197290">
    <property type="component" value="Unassembled WGS sequence"/>
</dbReference>
<sequence>MTDQTTSDFKDAAKRSQDAGIADESAAYQNAAATSDGKTDTAAVPTTDTPAERESEAHPS</sequence>
<comment type="caution">
    <text evidence="2">The sequence shown here is derived from an EMBL/GenBank/DDBJ whole genome shotgun (WGS) entry which is preliminary data.</text>
</comment>